<feature type="non-terminal residue" evidence="2">
    <location>
        <position position="1"/>
    </location>
</feature>
<sequence>SSPVSVCHEAGVPVWLRNAGLVELRGRCTSSTIPACASSSTAPGAPGTPPYHGRPDQCWLGMLTGTRAEYELALPRPSSPHGERARGQAHQSTLLHLMRGSGLVLMRQH</sequence>
<organism evidence="2 3">
    <name type="scientific">Anabarilius grahami</name>
    <name type="common">Kanglang fish</name>
    <name type="synonym">Barilius grahami</name>
    <dbReference type="NCBI Taxonomy" id="495550"/>
    <lineage>
        <taxon>Eukaryota</taxon>
        <taxon>Metazoa</taxon>
        <taxon>Chordata</taxon>
        <taxon>Craniata</taxon>
        <taxon>Vertebrata</taxon>
        <taxon>Euteleostomi</taxon>
        <taxon>Actinopterygii</taxon>
        <taxon>Neopterygii</taxon>
        <taxon>Teleostei</taxon>
        <taxon>Ostariophysi</taxon>
        <taxon>Cypriniformes</taxon>
        <taxon>Xenocyprididae</taxon>
        <taxon>Xenocypridinae</taxon>
        <taxon>Xenocypridinae incertae sedis</taxon>
        <taxon>Anabarilius</taxon>
    </lineage>
</organism>
<evidence type="ECO:0000256" key="1">
    <source>
        <dbReference type="SAM" id="MobiDB-lite"/>
    </source>
</evidence>
<dbReference type="AlphaFoldDB" id="A0A3N0YZX3"/>
<gene>
    <name evidence="2" type="ORF">DPX16_19269</name>
</gene>
<reference evidence="2 3" key="1">
    <citation type="submission" date="2018-10" db="EMBL/GenBank/DDBJ databases">
        <title>Genome assembly for a Yunnan-Guizhou Plateau 3E fish, Anabarilius grahami (Regan), and its evolutionary and genetic applications.</title>
        <authorList>
            <person name="Jiang W."/>
        </authorList>
    </citation>
    <scope>NUCLEOTIDE SEQUENCE [LARGE SCALE GENOMIC DNA]</scope>
    <source>
        <strain evidence="2">AG-KIZ</strain>
        <tissue evidence="2">Muscle</tissue>
    </source>
</reference>
<feature type="region of interest" description="Disordered" evidence="1">
    <location>
        <begin position="33"/>
        <end position="53"/>
    </location>
</feature>
<name>A0A3N0YZX3_ANAGA</name>
<proteinExistence type="predicted"/>
<keyword evidence="3" id="KW-1185">Reference proteome</keyword>
<accession>A0A3N0YZX3</accession>
<feature type="compositionally biased region" description="Polar residues" evidence="1">
    <location>
        <begin position="33"/>
        <end position="42"/>
    </location>
</feature>
<dbReference type="Proteomes" id="UP000281406">
    <property type="component" value="Unassembled WGS sequence"/>
</dbReference>
<evidence type="ECO:0000313" key="2">
    <source>
        <dbReference type="EMBL" id="ROL51750.1"/>
    </source>
</evidence>
<evidence type="ECO:0000313" key="3">
    <source>
        <dbReference type="Proteomes" id="UP000281406"/>
    </source>
</evidence>
<protein>
    <submittedName>
        <fullName evidence="2">Uncharacterized protein</fullName>
    </submittedName>
</protein>
<dbReference type="EMBL" id="RJVU01018281">
    <property type="protein sequence ID" value="ROL51750.1"/>
    <property type="molecule type" value="Genomic_DNA"/>
</dbReference>
<comment type="caution">
    <text evidence="2">The sequence shown here is derived from an EMBL/GenBank/DDBJ whole genome shotgun (WGS) entry which is preliminary data.</text>
</comment>